<evidence type="ECO:0000256" key="4">
    <source>
        <dbReference type="ARBA" id="ARBA00022741"/>
    </source>
</evidence>
<keyword evidence="6 7" id="KW-0067">ATP-binding</keyword>
<evidence type="ECO:0000313" key="11">
    <source>
        <dbReference type="EMBL" id="MBP2369666.1"/>
    </source>
</evidence>
<evidence type="ECO:0000256" key="1">
    <source>
        <dbReference type="ARBA" id="ARBA00012513"/>
    </source>
</evidence>
<evidence type="ECO:0000256" key="6">
    <source>
        <dbReference type="ARBA" id="ARBA00022840"/>
    </source>
</evidence>
<evidence type="ECO:0000256" key="2">
    <source>
        <dbReference type="ARBA" id="ARBA00022527"/>
    </source>
</evidence>
<dbReference type="PROSITE" id="PS00109">
    <property type="entry name" value="PROTEIN_KINASE_TYR"/>
    <property type="match status" value="1"/>
</dbReference>
<dbReference type="PROSITE" id="PS50011">
    <property type="entry name" value="PROTEIN_KINASE_DOM"/>
    <property type="match status" value="1"/>
</dbReference>
<name>A0ABS4W0F6_9PSEU</name>
<keyword evidence="9" id="KW-1133">Transmembrane helix</keyword>
<evidence type="ECO:0000256" key="9">
    <source>
        <dbReference type="SAM" id="Phobius"/>
    </source>
</evidence>
<protein>
    <recommendedName>
        <fullName evidence="1">non-specific serine/threonine protein kinase</fullName>
        <ecNumber evidence="1">2.7.11.1</ecNumber>
    </recommendedName>
</protein>
<dbReference type="CDD" id="cd14014">
    <property type="entry name" value="STKc_PknB_like"/>
    <property type="match status" value="1"/>
</dbReference>
<dbReference type="Pfam" id="PF00069">
    <property type="entry name" value="Pkinase"/>
    <property type="match status" value="1"/>
</dbReference>
<keyword evidence="4 7" id="KW-0547">Nucleotide-binding</keyword>
<evidence type="ECO:0000256" key="7">
    <source>
        <dbReference type="PROSITE-ProRule" id="PRU10141"/>
    </source>
</evidence>
<feature type="region of interest" description="Disordered" evidence="8">
    <location>
        <begin position="1"/>
        <end position="22"/>
    </location>
</feature>
<feature type="domain" description="Protein kinase" evidence="10">
    <location>
        <begin position="30"/>
        <end position="288"/>
    </location>
</feature>
<evidence type="ECO:0000259" key="10">
    <source>
        <dbReference type="PROSITE" id="PS50011"/>
    </source>
</evidence>
<feature type="transmembrane region" description="Helical" evidence="9">
    <location>
        <begin position="356"/>
        <end position="376"/>
    </location>
</feature>
<keyword evidence="12" id="KW-1185">Reference proteome</keyword>
<comment type="caution">
    <text evidence="11">The sequence shown here is derived from an EMBL/GenBank/DDBJ whole genome shotgun (WGS) entry which is preliminary data.</text>
</comment>
<dbReference type="InterPro" id="IPR011009">
    <property type="entry name" value="Kinase-like_dom_sf"/>
</dbReference>
<dbReference type="Gene3D" id="1.10.510.10">
    <property type="entry name" value="Transferase(Phosphotransferase) domain 1"/>
    <property type="match status" value="1"/>
</dbReference>
<feature type="region of interest" description="Disordered" evidence="8">
    <location>
        <begin position="293"/>
        <end position="331"/>
    </location>
</feature>
<dbReference type="GO" id="GO:0004674">
    <property type="term" value="F:protein serine/threonine kinase activity"/>
    <property type="evidence" value="ECO:0007669"/>
    <property type="project" value="UniProtKB-EC"/>
</dbReference>
<feature type="binding site" evidence="7">
    <location>
        <position position="59"/>
    </location>
    <ligand>
        <name>ATP</name>
        <dbReference type="ChEBI" id="CHEBI:30616"/>
    </ligand>
</feature>
<evidence type="ECO:0000256" key="5">
    <source>
        <dbReference type="ARBA" id="ARBA00022777"/>
    </source>
</evidence>
<proteinExistence type="predicted"/>
<keyword evidence="3 11" id="KW-0808">Transferase</keyword>
<gene>
    <name evidence="11" type="ORF">JOF36_005362</name>
</gene>
<dbReference type="Gene3D" id="3.30.200.20">
    <property type="entry name" value="Phosphorylase Kinase, domain 1"/>
    <property type="match status" value="1"/>
</dbReference>
<dbReference type="InterPro" id="IPR000719">
    <property type="entry name" value="Prot_kinase_dom"/>
</dbReference>
<dbReference type="RefSeq" id="WP_210032014.1">
    <property type="nucleotide sequence ID" value="NZ_JAGINU010000001.1"/>
</dbReference>
<keyword evidence="9" id="KW-0472">Membrane</keyword>
<dbReference type="SUPFAM" id="SSF56112">
    <property type="entry name" value="Protein kinase-like (PK-like)"/>
    <property type="match status" value="1"/>
</dbReference>
<dbReference type="InterPro" id="IPR017441">
    <property type="entry name" value="Protein_kinase_ATP_BS"/>
</dbReference>
<evidence type="ECO:0000256" key="8">
    <source>
        <dbReference type="SAM" id="MobiDB-lite"/>
    </source>
</evidence>
<keyword evidence="9" id="KW-0812">Transmembrane</keyword>
<organism evidence="11 12">
    <name type="scientific">Pseudonocardia parietis</name>
    <dbReference type="NCBI Taxonomy" id="570936"/>
    <lineage>
        <taxon>Bacteria</taxon>
        <taxon>Bacillati</taxon>
        <taxon>Actinomycetota</taxon>
        <taxon>Actinomycetes</taxon>
        <taxon>Pseudonocardiales</taxon>
        <taxon>Pseudonocardiaceae</taxon>
        <taxon>Pseudonocardia</taxon>
    </lineage>
</organism>
<accession>A0ABS4W0F6</accession>
<dbReference type="PANTHER" id="PTHR43289:SF6">
    <property type="entry name" value="SERINE_THREONINE-PROTEIN KINASE NEKL-3"/>
    <property type="match status" value="1"/>
</dbReference>
<dbReference type="PROSITE" id="PS00107">
    <property type="entry name" value="PROTEIN_KINASE_ATP"/>
    <property type="match status" value="1"/>
</dbReference>
<dbReference type="EC" id="2.7.11.1" evidence="1"/>
<dbReference type="InterPro" id="IPR008266">
    <property type="entry name" value="Tyr_kinase_AS"/>
</dbReference>
<sequence>MTGTAALPDPDRGGDTGAAAAEGDVLDGRYELRELVGEGGMSQVHLAHDRELDRPVAVKILRSDDPDERARLRDEARAVAAVDHPGVVAVHDVGEGPGGVHIVMSYVAGETLARRLDREGPLQPDEVVRIGLAVCDALGTAHRAGIVHRDVTPGNIILGAGGRVTVVDFGIARIGEGAGRTRTGHVIGTPLYLAPEQGRATGTLDGRTDLYSLACTLFTALTGRPPFTDPDPFTVVLAHLRETPPRPSSLRAGVPPALEEVLLRTLAKDPALRPADADALAAGLASSVGAAAPGRARTREFPAGEPGAADVDPPPASGPAGRAGPGATGPHALEHTLADVEHDDGRRSDRRRGAGLVLISLAVLLVLCVLVAVVVFG</sequence>
<reference evidence="11 12" key="1">
    <citation type="submission" date="2021-03" db="EMBL/GenBank/DDBJ databases">
        <title>Sequencing the genomes of 1000 actinobacteria strains.</title>
        <authorList>
            <person name="Klenk H.-P."/>
        </authorList>
    </citation>
    <scope>NUCLEOTIDE SEQUENCE [LARGE SCALE GENOMIC DNA]</scope>
    <source>
        <strain evidence="11 12">DSM 45256</strain>
    </source>
</reference>
<keyword evidence="2" id="KW-0723">Serine/threonine-protein kinase</keyword>
<keyword evidence="5 11" id="KW-0418">Kinase</keyword>
<dbReference type="PANTHER" id="PTHR43289">
    <property type="entry name" value="MITOGEN-ACTIVATED PROTEIN KINASE KINASE KINASE 20-RELATED"/>
    <property type="match status" value="1"/>
</dbReference>
<dbReference type="Proteomes" id="UP001519295">
    <property type="component" value="Unassembled WGS sequence"/>
</dbReference>
<evidence type="ECO:0000256" key="3">
    <source>
        <dbReference type="ARBA" id="ARBA00022679"/>
    </source>
</evidence>
<evidence type="ECO:0000313" key="12">
    <source>
        <dbReference type="Proteomes" id="UP001519295"/>
    </source>
</evidence>
<dbReference type="EMBL" id="JAGINU010000001">
    <property type="protein sequence ID" value="MBP2369666.1"/>
    <property type="molecule type" value="Genomic_DNA"/>
</dbReference>